<evidence type="ECO:0000313" key="3">
    <source>
        <dbReference type="Proteomes" id="UP000041254"/>
    </source>
</evidence>
<gene>
    <name evidence="2" type="ORF">Vbra_5378</name>
</gene>
<sequence>MHPFFDRPGFKAIGVMDRTAKPATERLLVDGVREFLWSKRPKKFTHYHELADASVSRLPEVQAAHDAAAAAAAAAVEAAAAAAKAEAKAKREEMATDKEAAAAAEDEQDGKERVIKEITKGKPGPPG</sequence>
<evidence type="ECO:0000256" key="1">
    <source>
        <dbReference type="SAM" id="MobiDB-lite"/>
    </source>
</evidence>
<dbReference type="AlphaFoldDB" id="A0A0G4ES20"/>
<keyword evidence="3" id="KW-1185">Reference proteome</keyword>
<reference evidence="2 3" key="1">
    <citation type="submission" date="2014-11" db="EMBL/GenBank/DDBJ databases">
        <authorList>
            <person name="Zhu J."/>
            <person name="Qi W."/>
            <person name="Song R."/>
        </authorList>
    </citation>
    <scope>NUCLEOTIDE SEQUENCE [LARGE SCALE GENOMIC DNA]</scope>
</reference>
<dbReference type="EMBL" id="CDMY01000297">
    <property type="protein sequence ID" value="CEM00702.1"/>
    <property type="molecule type" value="Genomic_DNA"/>
</dbReference>
<dbReference type="VEuPathDB" id="CryptoDB:Vbra_5378"/>
<protein>
    <submittedName>
        <fullName evidence="2">Uncharacterized protein</fullName>
    </submittedName>
</protein>
<accession>A0A0G4ES20</accession>
<feature type="region of interest" description="Disordered" evidence="1">
    <location>
        <begin position="92"/>
        <end position="127"/>
    </location>
</feature>
<evidence type="ECO:0000313" key="2">
    <source>
        <dbReference type="EMBL" id="CEM00702.1"/>
    </source>
</evidence>
<dbReference type="Proteomes" id="UP000041254">
    <property type="component" value="Unassembled WGS sequence"/>
</dbReference>
<dbReference type="InParanoid" id="A0A0G4ES20"/>
<proteinExistence type="predicted"/>
<organism evidence="2 3">
    <name type="scientific">Vitrella brassicaformis (strain CCMP3155)</name>
    <dbReference type="NCBI Taxonomy" id="1169540"/>
    <lineage>
        <taxon>Eukaryota</taxon>
        <taxon>Sar</taxon>
        <taxon>Alveolata</taxon>
        <taxon>Colpodellida</taxon>
        <taxon>Vitrellaceae</taxon>
        <taxon>Vitrella</taxon>
    </lineage>
</organism>
<feature type="compositionally biased region" description="Basic and acidic residues" evidence="1">
    <location>
        <begin position="110"/>
        <end position="120"/>
    </location>
</feature>
<name>A0A0G4ES20_VITBC</name>